<feature type="transmembrane region" description="Helical" evidence="7">
    <location>
        <begin position="12"/>
        <end position="34"/>
    </location>
</feature>
<evidence type="ECO:0000256" key="7">
    <source>
        <dbReference type="SAM" id="Phobius"/>
    </source>
</evidence>
<feature type="transmembrane region" description="Helical" evidence="7">
    <location>
        <begin position="309"/>
        <end position="334"/>
    </location>
</feature>
<feature type="transmembrane region" description="Helical" evidence="7">
    <location>
        <begin position="222"/>
        <end position="245"/>
    </location>
</feature>
<dbReference type="PROSITE" id="PS50267">
    <property type="entry name" value="NA_NEUROTRAN_SYMP_3"/>
    <property type="match status" value="1"/>
</dbReference>
<evidence type="ECO:0000256" key="3">
    <source>
        <dbReference type="ARBA" id="ARBA00022692"/>
    </source>
</evidence>
<accession>A0ABZ0I1L4</accession>
<feature type="transmembrane region" description="Helical" evidence="7">
    <location>
        <begin position="257"/>
        <end position="280"/>
    </location>
</feature>
<evidence type="ECO:0000256" key="2">
    <source>
        <dbReference type="ARBA" id="ARBA00022448"/>
    </source>
</evidence>
<dbReference type="PROSITE" id="PS00610">
    <property type="entry name" value="NA_NEUROTRAN_SYMP_1"/>
    <property type="match status" value="1"/>
</dbReference>
<comment type="similarity">
    <text evidence="6">Belongs to the sodium:neurotransmitter symporter (SNF) (TC 2.A.22) family.</text>
</comment>
<protein>
    <recommendedName>
        <fullName evidence="6">Transporter</fullName>
    </recommendedName>
</protein>
<dbReference type="NCBIfam" id="NF037979">
    <property type="entry name" value="Na_transp"/>
    <property type="match status" value="1"/>
</dbReference>
<feature type="transmembrane region" description="Helical" evidence="7">
    <location>
        <begin position="385"/>
        <end position="402"/>
    </location>
</feature>
<gene>
    <name evidence="8" type="ORF">R0135_16590</name>
</gene>
<dbReference type="PANTHER" id="PTHR42948">
    <property type="entry name" value="TRANSPORTER"/>
    <property type="match status" value="1"/>
</dbReference>
<feature type="transmembrane region" description="Helical" evidence="7">
    <location>
        <begin position="423"/>
        <end position="443"/>
    </location>
</feature>
<evidence type="ECO:0000256" key="4">
    <source>
        <dbReference type="ARBA" id="ARBA00022989"/>
    </source>
</evidence>
<reference evidence="8 9" key="1">
    <citation type="submission" date="2023-10" db="EMBL/GenBank/DDBJ databases">
        <title>Two novel species belonging to the OM43/NOR5 clade.</title>
        <authorList>
            <person name="Park M."/>
        </authorList>
    </citation>
    <scope>NUCLEOTIDE SEQUENCE [LARGE SCALE GENOMIC DNA]</scope>
    <source>
        <strain evidence="8 9">IMCC43200</strain>
    </source>
</reference>
<dbReference type="InterPro" id="IPR000175">
    <property type="entry name" value="Na/ntran_symport"/>
</dbReference>
<evidence type="ECO:0000256" key="5">
    <source>
        <dbReference type="ARBA" id="ARBA00023136"/>
    </source>
</evidence>
<keyword evidence="6" id="KW-0769">Symport</keyword>
<feature type="transmembrane region" description="Helical" evidence="7">
    <location>
        <begin position="46"/>
        <end position="70"/>
    </location>
</feature>
<comment type="subcellular location">
    <subcellularLocation>
        <location evidence="1">Membrane</location>
        <topology evidence="1">Multi-pass membrane protein</topology>
    </subcellularLocation>
</comment>
<dbReference type="EMBL" id="CP136864">
    <property type="protein sequence ID" value="WOJ93382.1"/>
    <property type="molecule type" value="Genomic_DNA"/>
</dbReference>
<feature type="transmembrane region" description="Helical" evidence="7">
    <location>
        <begin position="151"/>
        <end position="170"/>
    </location>
</feature>
<keyword evidence="4 7" id="KW-1133">Transmembrane helix</keyword>
<keyword evidence="2 6" id="KW-0813">Transport</keyword>
<evidence type="ECO:0000313" key="9">
    <source>
        <dbReference type="Proteomes" id="UP001626537"/>
    </source>
</evidence>
<name>A0ABZ0I1L4_9GAMM</name>
<dbReference type="InterPro" id="IPR047218">
    <property type="entry name" value="YocR/YhdH-like"/>
</dbReference>
<dbReference type="SUPFAM" id="SSF161070">
    <property type="entry name" value="SNF-like"/>
    <property type="match status" value="1"/>
</dbReference>
<proteinExistence type="inferred from homology"/>
<feature type="transmembrane region" description="Helical" evidence="7">
    <location>
        <begin position="91"/>
        <end position="113"/>
    </location>
</feature>
<dbReference type="PRINTS" id="PR00176">
    <property type="entry name" value="NANEUSMPORT"/>
</dbReference>
<organism evidence="8 9">
    <name type="scientific">Congregibacter variabilis</name>
    <dbReference type="NCBI Taxonomy" id="3081200"/>
    <lineage>
        <taxon>Bacteria</taxon>
        <taxon>Pseudomonadati</taxon>
        <taxon>Pseudomonadota</taxon>
        <taxon>Gammaproteobacteria</taxon>
        <taxon>Cellvibrionales</taxon>
        <taxon>Halieaceae</taxon>
        <taxon>Congregibacter</taxon>
    </lineage>
</organism>
<evidence type="ECO:0000256" key="1">
    <source>
        <dbReference type="ARBA" id="ARBA00004141"/>
    </source>
</evidence>
<sequence length="447" mass="48778">MKLYLPVERWQSRTTFVFALAMAAVGLGNLWRFAYLMGEHGGAPFFLSYMLCLLLIGVPLLVAEVVLGSHGRGSPFLTMSWATEVSGRSRLWLTVALLSCLAGFLLLVSYLLMAGWSLSYAYQLQLGGFAAINLADAADYFTAQLSAPAGLLRWQFLAAALLTLLVAMGVRRGIGLFVWIAVPLLITLMGVLINFSVEFGDLSAAGAYLFAWQPMDFDRGSFMAALGHALYTLSIGVAVGMSYGAYAPDRLPIVRSVLTVALFDVVIAVAAGVAIFPLLFANNLMPAQGFGLLFISVPYAFGNMPFGDLYGALFFFAVFIVSLGTAVALIEPIVSVLEQQFRVRRLQAAIAMTGIAFLLSAYATVDLVNAPEGEGFLLWLDSVTSEWLIPAAVLLLALFVGWRMPREVLRQELSREPDILFSLWYFLIRFVAVPVIAFAWLWLSLVP</sequence>
<dbReference type="RefSeq" id="WP_407348030.1">
    <property type="nucleotide sequence ID" value="NZ_CP136864.1"/>
</dbReference>
<keyword evidence="9" id="KW-1185">Reference proteome</keyword>
<dbReference type="InterPro" id="IPR037272">
    <property type="entry name" value="SNS_sf"/>
</dbReference>
<keyword evidence="5 7" id="KW-0472">Membrane</keyword>
<dbReference type="Pfam" id="PF00209">
    <property type="entry name" value="SNF"/>
    <property type="match status" value="2"/>
</dbReference>
<feature type="transmembrane region" description="Helical" evidence="7">
    <location>
        <begin position="177"/>
        <end position="197"/>
    </location>
</feature>
<dbReference type="Proteomes" id="UP001626537">
    <property type="component" value="Chromosome"/>
</dbReference>
<feature type="transmembrane region" description="Helical" evidence="7">
    <location>
        <begin position="346"/>
        <end position="365"/>
    </location>
</feature>
<dbReference type="PANTHER" id="PTHR42948:SF1">
    <property type="entry name" value="TRANSPORTER"/>
    <property type="match status" value="1"/>
</dbReference>
<dbReference type="CDD" id="cd10336">
    <property type="entry name" value="SLC6sbd_Tyt1-Like"/>
    <property type="match status" value="1"/>
</dbReference>
<evidence type="ECO:0000313" key="8">
    <source>
        <dbReference type="EMBL" id="WOJ93382.1"/>
    </source>
</evidence>
<keyword evidence="3 6" id="KW-0812">Transmembrane</keyword>
<evidence type="ECO:0000256" key="6">
    <source>
        <dbReference type="RuleBase" id="RU003732"/>
    </source>
</evidence>